<evidence type="ECO:0000313" key="3">
    <source>
        <dbReference type="Proteomes" id="UP000814176"/>
    </source>
</evidence>
<evidence type="ECO:0000313" key="2">
    <source>
        <dbReference type="EMBL" id="KAH9839111.1"/>
    </source>
</evidence>
<reference evidence="2 3" key="1">
    <citation type="journal article" date="2021" name="Environ. Microbiol.">
        <title>Gene family expansions and transcriptome signatures uncover fungal adaptations to wood decay.</title>
        <authorList>
            <person name="Hage H."/>
            <person name="Miyauchi S."/>
            <person name="Viragh M."/>
            <person name="Drula E."/>
            <person name="Min B."/>
            <person name="Chaduli D."/>
            <person name="Navarro D."/>
            <person name="Favel A."/>
            <person name="Norest M."/>
            <person name="Lesage-Meessen L."/>
            <person name="Balint B."/>
            <person name="Merenyi Z."/>
            <person name="de Eugenio L."/>
            <person name="Morin E."/>
            <person name="Martinez A.T."/>
            <person name="Baldrian P."/>
            <person name="Stursova M."/>
            <person name="Martinez M.J."/>
            <person name="Novotny C."/>
            <person name="Magnuson J.K."/>
            <person name="Spatafora J.W."/>
            <person name="Maurice S."/>
            <person name="Pangilinan J."/>
            <person name="Andreopoulos W."/>
            <person name="LaButti K."/>
            <person name="Hundley H."/>
            <person name="Na H."/>
            <person name="Kuo A."/>
            <person name="Barry K."/>
            <person name="Lipzen A."/>
            <person name="Henrissat B."/>
            <person name="Riley R."/>
            <person name="Ahrendt S."/>
            <person name="Nagy L.G."/>
            <person name="Grigoriev I.V."/>
            <person name="Martin F."/>
            <person name="Rosso M.N."/>
        </authorList>
    </citation>
    <scope>NUCLEOTIDE SEQUENCE [LARGE SCALE GENOMIC DNA]</scope>
    <source>
        <strain evidence="2 3">CIRM-BRFM 1785</strain>
    </source>
</reference>
<proteinExistence type="predicted"/>
<accession>A0ABQ8KLM6</accession>
<dbReference type="RefSeq" id="XP_047780866.1">
    <property type="nucleotide sequence ID" value="XM_047918933.1"/>
</dbReference>
<keyword evidence="3" id="KW-1185">Reference proteome</keyword>
<sequence>MTVFAQCYVLFAVFPIRAAQPPVMAPISTWRHQHRIPPSTSPTSASCAAAVANVALLMESIHSQRRGRLDPRCRCYRHIGRILHQSH</sequence>
<protein>
    <recommendedName>
        <fullName evidence="4">Secreted protein</fullName>
    </recommendedName>
</protein>
<evidence type="ECO:0000256" key="1">
    <source>
        <dbReference type="SAM" id="SignalP"/>
    </source>
</evidence>
<keyword evidence="1" id="KW-0732">Signal</keyword>
<organism evidence="2 3">
    <name type="scientific">Rhodofomes roseus</name>
    <dbReference type="NCBI Taxonomy" id="34475"/>
    <lineage>
        <taxon>Eukaryota</taxon>
        <taxon>Fungi</taxon>
        <taxon>Dikarya</taxon>
        <taxon>Basidiomycota</taxon>
        <taxon>Agaricomycotina</taxon>
        <taxon>Agaricomycetes</taxon>
        <taxon>Polyporales</taxon>
        <taxon>Rhodofomes</taxon>
    </lineage>
</organism>
<comment type="caution">
    <text evidence="2">The sequence shown here is derived from an EMBL/GenBank/DDBJ whole genome shotgun (WGS) entry which is preliminary data.</text>
</comment>
<evidence type="ECO:0008006" key="4">
    <source>
        <dbReference type="Google" id="ProtNLM"/>
    </source>
</evidence>
<feature type="signal peptide" evidence="1">
    <location>
        <begin position="1"/>
        <end position="19"/>
    </location>
</feature>
<feature type="chain" id="PRO_5045673083" description="Secreted protein" evidence="1">
    <location>
        <begin position="20"/>
        <end position="87"/>
    </location>
</feature>
<dbReference type="EMBL" id="JADCUA010000006">
    <property type="protein sequence ID" value="KAH9839111.1"/>
    <property type="molecule type" value="Genomic_DNA"/>
</dbReference>
<name>A0ABQ8KLM6_9APHY</name>
<gene>
    <name evidence="2" type="ORF">C8Q71DRAFT_496702</name>
</gene>
<dbReference type="Proteomes" id="UP000814176">
    <property type="component" value="Unassembled WGS sequence"/>
</dbReference>
<dbReference type="GeneID" id="71999665"/>